<dbReference type="Proteomes" id="UP000741013">
    <property type="component" value="Unassembled WGS sequence"/>
</dbReference>
<dbReference type="EMBL" id="JAGGMS010000001">
    <property type="protein sequence ID" value="MBP2184336.1"/>
    <property type="molecule type" value="Genomic_DNA"/>
</dbReference>
<comment type="caution">
    <text evidence="1">The sequence shown here is derived from an EMBL/GenBank/DDBJ whole genome shotgun (WGS) entry which is preliminary data.</text>
</comment>
<accession>A0ABS4PY25</accession>
<evidence type="ECO:0000313" key="2">
    <source>
        <dbReference type="Proteomes" id="UP000741013"/>
    </source>
</evidence>
<organism evidence="1 2">
    <name type="scientific">Amycolatopsis magusensis</name>
    <dbReference type="NCBI Taxonomy" id="882444"/>
    <lineage>
        <taxon>Bacteria</taxon>
        <taxon>Bacillati</taxon>
        <taxon>Actinomycetota</taxon>
        <taxon>Actinomycetes</taxon>
        <taxon>Pseudonocardiales</taxon>
        <taxon>Pseudonocardiaceae</taxon>
        <taxon>Amycolatopsis</taxon>
    </lineage>
</organism>
<proteinExistence type="predicted"/>
<name>A0ABS4PY25_9PSEU</name>
<keyword evidence="2" id="KW-1185">Reference proteome</keyword>
<gene>
    <name evidence="1" type="ORF">JOM49_005862</name>
</gene>
<sequence length="688" mass="73578">MLTGPISDTFPQAVAVALGVVERPAEPLAEALRTALRHGRRLLVVRGCGHRSAEVAEVAGELLGACPELTVLAESPVPLGINGEYAVTIPGRWTPVDPAALTEADHDVLTAVSVLCRVFDTAMAAEFTGIPTATAEAALTRLAELRVLLREQNGWWVPPETRTRWAVNGSEAKRAAAVERRAEWAEKEADELRAAVETGTAWRDRFDLVADDLRATVLARTRPDARHHHIARVLAELLYARQFLAEARATFESAAALAVDDRAAARDLRSAADVAMTEHRGEPAFALLKRAGRGGDRAGRAVALAYAVCVGNRFPATFTEPVPHEELCELLAEAEQAAPPDDPIAGAYLAAARAWNATGEKTTPDPDLTVVALAAARATGQPVLISAALDAVASADGAAGRFARAHDSCGERLSLFERLPRHEPQIGVEIVDTLHVVPLAALAAGRLPDAVRAAELSWEDPFRGLYMRAGKFVVPLALTGDFDKALEYAETTWDAWQRVGRPPARWLAPAAHAAGLVHGLRGQAAQYDEWAGRALELSTPEVHSGLAESFTAFAVPRLALHRGDIDTARSAVVRPAAPWEETPHQVYDAYAWAIAAETAVMAGDPEAESLLRAAEPAARENSWAAACLTRARARLRRDPAALAQALADWQAIGARFEHACTLLLVPERRDEGTAALAALGCRVPVDSL</sequence>
<dbReference type="RefSeq" id="WP_209667364.1">
    <property type="nucleotide sequence ID" value="NZ_JAGGMS010000001.1"/>
</dbReference>
<reference evidence="1 2" key="1">
    <citation type="submission" date="2021-03" db="EMBL/GenBank/DDBJ databases">
        <title>Sequencing the genomes of 1000 actinobacteria strains.</title>
        <authorList>
            <person name="Klenk H.-P."/>
        </authorList>
    </citation>
    <scope>NUCLEOTIDE SEQUENCE [LARGE SCALE GENOMIC DNA]</scope>
    <source>
        <strain evidence="1 2">DSM 45510</strain>
    </source>
</reference>
<protein>
    <submittedName>
        <fullName evidence="1">Uncharacterized protein</fullName>
    </submittedName>
</protein>
<evidence type="ECO:0000313" key="1">
    <source>
        <dbReference type="EMBL" id="MBP2184336.1"/>
    </source>
</evidence>